<name>A0ABP9VHY9_9BACT</name>
<gene>
    <name evidence="5" type="ORF">Rcae01_00268</name>
</gene>
<dbReference type="SUPFAM" id="SSF56219">
    <property type="entry name" value="DNase I-like"/>
    <property type="match status" value="1"/>
</dbReference>
<protein>
    <recommendedName>
        <fullName evidence="4">Endonuclease/exonuclease/phosphatase domain-containing protein</fullName>
    </recommendedName>
</protein>
<keyword evidence="6" id="KW-1185">Reference proteome</keyword>
<proteinExistence type="inferred from homology"/>
<dbReference type="Proteomes" id="UP001416858">
    <property type="component" value="Unassembled WGS sequence"/>
</dbReference>
<keyword evidence="3" id="KW-0378">Hydrolase</keyword>
<dbReference type="InterPro" id="IPR016202">
    <property type="entry name" value="DNase_I"/>
</dbReference>
<dbReference type="Gene3D" id="3.60.10.10">
    <property type="entry name" value="Endonuclease/exonuclease/phosphatase"/>
    <property type="match status" value="1"/>
</dbReference>
<dbReference type="PANTHER" id="PTHR11371">
    <property type="entry name" value="DEOXYRIBONUCLEASE"/>
    <property type="match status" value="1"/>
</dbReference>
<dbReference type="InterPro" id="IPR036691">
    <property type="entry name" value="Endo/exonu/phosph_ase_sf"/>
</dbReference>
<evidence type="ECO:0000256" key="2">
    <source>
        <dbReference type="ARBA" id="ARBA00022722"/>
    </source>
</evidence>
<dbReference type="PANTHER" id="PTHR11371:SF31">
    <property type="entry name" value="EXTRACELLULAR NUCLEASE"/>
    <property type="match status" value="1"/>
</dbReference>
<dbReference type="RefSeq" id="WP_345681906.1">
    <property type="nucleotide sequence ID" value="NZ_BAABRO010000001.1"/>
</dbReference>
<keyword evidence="2" id="KW-0540">Nuclease</keyword>
<evidence type="ECO:0000256" key="3">
    <source>
        <dbReference type="ARBA" id="ARBA00022801"/>
    </source>
</evidence>
<evidence type="ECO:0000256" key="1">
    <source>
        <dbReference type="ARBA" id="ARBA00007359"/>
    </source>
</evidence>
<dbReference type="InterPro" id="IPR005135">
    <property type="entry name" value="Endo/exonuclease/phosphatase"/>
</dbReference>
<comment type="caution">
    <text evidence="5">The sequence shown here is derived from an EMBL/GenBank/DDBJ whole genome shotgun (WGS) entry which is preliminary data.</text>
</comment>
<dbReference type="Pfam" id="PF03372">
    <property type="entry name" value="Exo_endo_phos"/>
    <property type="match status" value="1"/>
</dbReference>
<accession>A0ABP9VHY9</accession>
<organism evidence="5 6">
    <name type="scientific">Novipirellula caenicola</name>
    <dbReference type="NCBI Taxonomy" id="1536901"/>
    <lineage>
        <taxon>Bacteria</taxon>
        <taxon>Pseudomonadati</taxon>
        <taxon>Planctomycetota</taxon>
        <taxon>Planctomycetia</taxon>
        <taxon>Pirellulales</taxon>
        <taxon>Pirellulaceae</taxon>
        <taxon>Novipirellula</taxon>
    </lineage>
</organism>
<comment type="similarity">
    <text evidence="1">Belongs to the DNase I family.</text>
</comment>
<evidence type="ECO:0000259" key="4">
    <source>
        <dbReference type="Pfam" id="PF03372"/>
    </source>
</evidence>
<evidence type="ECO:0000313" key="5">
    <source>
        <dbReference type="EMBL" id="GAA5504829.1"/>
    </source>
</evidence>
<feature type="domain" description="Endonuclease/exonuclease/phosphatase" evidence="4">
    <location>
        <begin position="99"/>
        <end position="351"/>
    </location>
</feature>
<sequence>MGLLSNLLQSSRSRSRNKSSSGARSVLSYIPFVRWIGPSVSFAGIAAALGMVVTGRIDLSVLDAVSDTAATSEAVNGTPVQPVAVSALGQRSYETVRLATFNIQMFGEKKSTTRVVDGVDVMGTLAQIVSQFDLVAIQEVRGGNAAPVERLVALINASGARYASTVSPPIGRTSQTECYAFVWDQTRIQMIRDSGYVVQDNADRMHREPMVASFQTIAVPREGYKPFSFTMINAHTDPDEVTPKATSNEINVLDDVFVRVRQFEYDRMGEEDCILLGDLNVDANHLQELVMIPNVVSIAGNTLTNTRRDKTYDHILIDREMTREYTGRFGVIDLQKDLALTEDQALLVSDHMPLWAEFSVYEVPQGESVASRNEAAPMTR</sequence>
<dbReference type="EMBL" id="BAABRO010000001">
    <property type="protein sequence ID" value="GAA5504829.1"/>
    <property type="molecule type" value="Genomic_DNA"/>
</dbReference>
<dbReference type="SMART" id="SM00476">
    <property type="entry name" value="DNaseIc"/>
    <property type="match status" value="1"/>
</dbReference>
<evidence type="ECO:0000313" key="6">
    <source>
        <dbReference type="Proteomes" id="UP001416858"/>
    </source>
</evidence>
<reference evidence="5 6" key="1">
    <citation type="submission" date="2024-02" db="EMBL/GenBank/DDBJ databases">
        <title>Rhodopirellula caenicola NBRC 110016.</title>
        <authorList>
            <person name="Ichikawa N."/>
            <person name="Katano-Makiyama Y."/>
            <person name="Hidaka K."/>
        </authorList>
    </citation>
    <scope>NUCLEOTIDE SEQUENCE [LARGE SCALE GENOMIC DNA]</scope>
    <source>
        <strain evidence="5 6">NBRC 110016</strain>
    </source>
</reference>